<dbReference type="Proteomes" id="UP001156691">
    <property type="component" value="Unassembled WGS sequence"/>
</dbReference>
<name>A0ABQ5W0M9_9HYPH</name>
<dbReference type="InterPro" id="IPR036188">
    <property type="entry name" value="FAD/NAD-bd_sf"/>
</dbReference>
<dbReference type="Pfam" id="PF13450">
    <property type="entry name" value="NAD_binding_8"/>
    <property type="match status" value="1"/>
</dbReference>
<comment type="caution">
    <text evidence="2">The sequence shown here is derived from an EMBL/GenBank/DDBJ whole genome shotgun (WGS) entry which is preliminary data.</text>
</comment>
<dbReference type="SUPFAM" id="SSF51905">
    <property type="entry name" value="FAD/NAD(P)-binding domain"/>
    <property type="match status" value="1"/>
</dbReference>
<organism evidence="2 3">
    <name type="scientific">Devosia nitrariae</name>
    <dbReference type="NCBI Taxonomy" id="2071872"/>
    <lineage>
        <taxon>Bacteria</taxon>
        <taxon>Pseudomonadati</taxon>
        <taxon>Pseudomonadota</taxon>
        <taxon>Alphaproteobacteria</taxon>
        <taxon>Hyphomicrobiales</taxon>
        <taxon>Devosiaceae</taxon>
        <taxon>Devosia</taxon>
    </lineage>
</organism>
<evidence type="ECO:0000313" key="3">
    <source>
        <dbReference type="Proteomes" id="UP001156691"/>
    </source>
</evidence>
<feature type="region of interest" description="Disordered" evidence="1">
    <location>
        <begin position="42"/>
        <end position="76"/>
    </location>
</feature>
<keyword evidence="3" id="KW-1185">Reference proteome</keyword>
<evidence type="ECO:0000256" key="1">
    <source>
        <dbReference type="SAM" id="MobiDB-lite"/>
    </source>
</evidence>
<evidence type="ECO:0008006" key="4">
    <source>
        <dbReference type="Google" id="ProtNLM"/>
    </source>
</evidence>
<proteinExistence type="predicted"/>
<reference evidence="3" key="1">
    <citation type="journal article" date="2019" name="Int. J. Syst. Evol. Microbiol.">
        <title>The Global Catalogue of Microorganisms (GCM) 10K type strain sequencing project: providing services to taxonomists for standard genome sequencing and annotation.</title>
        <authorList>
            <consortium name="The Broad Institute Genomics Platform"/>
            <consortium name="The Broad Institute Genome Sequencing Center for Infectious Disease"/>
            <person name="Wu L."/>
            <person name="Ma J."/>
        </authorList>
    </citation>
    <scope>NUCLEOTIDE SEQUENCE [LARGE SCALE GENOMIC DNA]</scope>
    <source>
        <strain evidence="3">NBRC 112416</strain>
    </source>
</reference>
<gene>
    <name evidence="2" type="ORF">GCM10010862_04880</name>
</gene>
<dbReference type="Gene3D" id="3.50.50.60">
    <property type="entry name" value="FAD/NAD(P)-binding domain"/>
    <property type="match status" value="1"/>
</dbReference>
<evidence type="ECO:0000313" key="2">
    <source>
        <dbReference type="EMBL" id="GLQ53230.1"/>
    </source>
</evidence>
<sequence>MPETLYDALIVGSGASGMFAAKELTAQGLKVVQLEAGPEIGVDDFNPSSVRRQSEPLATGQGLHRRTGRPGPCCLL</sequence>
<protein>
    <recommendedName>
        <fullName evidence="4">FAD-binding protein</fullName>
    </recommendedName>
</protein>
<dbReference type="EMBL" id="BSNS01000002">
    <property type="protein sequence ID" value="GLQ53230.1"/>
    <property type="molecule type" value="Genomic_DNA"/>
</dbReference>
<accession>A0ABQ5W0M9</accession>